<protein>
    <submittedName>
        <fullName evidence="3">Disease resistance protein rxw24l</fullName>
    </submittedName>
</protein>
<dbReference type="PANTHER" id="PTHR47186:SF57">
    <property type="entry name" value="OS02G0478300 PROTEIN"/>
    <property type="match status" value="1"/>
</dbReference>
<dbReference type="Proteomes" id="UP000237347">
    <property type="component" value="Unassembled WGS sequence"/>
</dbReference>
<evidence type="ECO:0000313" key="4">
    <source>
        <dbReference type="Proteomes" id="UP000237347"/>
    </source>
</evidence>
<gene>
    <name evidence="3" type="primary">RXW24L_2</name>
    <name evidence="3" type="ORF">CFP56_018828</name>
</gene>
<evidence type="ECO:0000259" key="2">
    <source>
        <dbReference type="Pfam" id="PF23598"/>
    </source>
</evidence>
<dbReference type="InterPro" id="IPR055414">
    <property type="entry name" value="LRR_R13L4/SHOC2-like"/>
</dbReference>
<dbReference type="EMBL" id="PKMF04000292">
    <property type="protein sequence ID" value="KAK7839054.1"/>
    <property type="molecule type" value="Genomic_DNA"/>
</dbReference>
<dbReference type="Gene3D" id="3.80.10.10">
    <property type="entry name" value="Ribonuclease Inhibitor"/>
    <property type="match status" value="1"/>
</dbReference>
<feature type="domain" description="Disease resistance R13L4/SHOC-2-like LRR" evidence="2">
    <location>
        <begin position="55"/>
        <end position="149"/>
    </location>
</feature>
<dbReference type="AlphaFoldDB" id="A0AAW0KKX5"/>
<sequence length="152" mass="17708">MRQLFHQLVVLKDLPYFMVTFSQIIITKRILRSGLLYPSIKIANKSNQFLGIQSLDGQLPEQIGSVIHLRFLSLKKTCIRELPSSIVNLVYLETLNLETIEELSWESTVLILTVIWKMKKLRHLYLPKSCNYLTDEKLQLENLSNLQTLVFC</sequence>
<reference evidence="3 4" key="1">
    <citation type="journal article" date="2018" name="Sci. Data">
        <title>The draft genome sequence of cork oak.</title>
        <authorList>
            <person name="Ramos A.M."/>
            <person name="Usie A."/>
            <person name="Barbosa P."/>
            <person name="Barros P.M."/>
            <person name="Capote T."/>
            <person name="Chaves I."/>
            <person name="Simoes F."/>
            <person name="Abreu I."/>
            <person name="Carrasquinho I."/>
            <person name="Faro C."/>
            <person name="Guimaraes J.B."/>
            <person name="Mendonca D."/>
            <person name="Nobrega F."/>
            <person name="Rodrigues L."/>
            <person name="Saibo N.J.M."/>
            <person name="Varela M.C."/>
            <person name="Egas C."/>
            <person name="Matos J."/>
            <person name="Miguel C.M."/>
            <person name="Oliveira M.M."/>
            <person name="Ricardo C.P."/>
            <person name="Goncalves S."/>
        </authorList>
    </citation>
    <scope>NUCLEOTIDE SEQUENCE [LARGE SCALE GENOMIC DNA]</scope>
    <source>
        <strain evidence="4">cv. HL8</strain>
    </source>
</reference>
<evidence type="ECO:0000256" key="1">
    <source>
        <dbReference type="ARBA" id="ARBA00022737"/>
    </source>
</evidence>
<dbReference type="PANTHER" id="PTHR47186">
    <property type="entry name" value="LEUCINE-RICH REPEAT-CONTAINING PROTEIN 57"/>
    <property type="match status" value="1"/>
</dbReference>
<dbReference type="SUPFAM" id="SSF52047">
    <property type="entry name" value="RNI-like"/>
    <property type="match status" value="1"/>
</dbReference>
<organism evidence="3 4">
    <name type="scientific">Quercus suber</name>
    <name type="common">Cork oak</name>
    <dbReference type="NCBI Taxonomy" id="58331"/>
    <lineage>
        <taxon>Eukaryota</taxon>
        <taxon>Viridiplantae</taxon>
        <taxon>Streptophyta</taxon>
        <taxon>Embryophyta</taxon>
        <taxon>Tracheophyta</taxon>
        <taxon>Spermatophyta</taxon>
        <taxon>Magnoliopsida</taxon>
        <taxon>eudicotyledons</taxon>
        <taxon>Gunneridae</taxon>
        <taxon>Pentapetalae</taxon>
        <taxon>rosids</taxon>
        <taxon>fabids</taxon>
        <taxon>Fagales</taxon>
        <taxon>Fagaceae</taxon>
        <taxon>Quercus</taxon>
    </lineage>
</organism>
<comment type="caution">
    <text evidence="3">The sequence shown here is derived from an EMBL/GenBank/DDBJ whole genome shotgun (WGS) entry which is preliminary data.</text>
</comment>
<accession>A0AAW0KKX5</accession>
<name>A0AAW0KKX5_QUESU</name>
<dbReference type="Pfam" id="PF23598">
    <property type="entry name" value="LRR_14"/>
    <property type="match status" value="1"/>
</dbReference>
<keyword evidence="4" id="KW-1185">Reference proteome</keyword>
<evidence type="ECO:0000313" key="3">
    <source>
        <dbReference type="EMBL" id="KAK7839054.1"/>
    </source>
</evidence>
<keyword evidence="1" id="KW-0677">Repeat</keyword>
<proteinExistence type="predicted"/>
<dbReference type="InterPro" id="IPR032675">
    <property type="entry name" value="LRR_dom_sf"/>
</dbReference>